<dbReference type="EMBL" id="AP012547">
    <property type="protein sequence ID" value="BAO29383.1"/>
    <property type="molecule type" value="Genomic_DNA"/>
</dbReference>
<gene>
    <name evidence="2" type="ORF">SUTH_01590</name>
</gene>
<name>W0SHL5_9PROT</name>
<dbReference type="KEGG" id="shd:SUTH_01590"/>
<sequence length="739" mass="78619">MSAFDLVTGEADARLRDMMRQPEPGPGAFANFWGAAGNALMAAPLEVGRALSPALDAYGKAAAFRDAPMATVLGGQPVPDLDKLKRETVDRIGENDLRHQITPELNRLTPDPRVTGTASQLVFGFGKTASKAVGYSMLGGPLPGAAMFGLDEGANETMRLEDKGVDTGTAIKAGAVHGVASAVSAALPVAGKTKLQTAGIVVAGGPAAYVAEQASIREIVRAAQYDRIAEDYKPFDPMGLIVSTAAPAAFGVGAHALRSLKGEPRGIRNNNPGNLVKSDIPWDGKVAGAESRFEVFSTPEQGIAAMARNLISYQDRHGLDTVQDIIGRWSPPDENKTGVYVATVARELAVKATDRLNLNDEGTLTRLTQAIVRHENGKQPYSGAQIAAGVKAAIEGRAIRPTVEQIDAARVANLAAHADGSSLSAAGDITAANAHIRAMDEAARLMDRGDPVRVADLVRIEKTKLDEAYSRVLGDHRGPADDPLVMIRPDDIEAVAMARGGWKGLGDVEVKGQGFGLVKFLWRHGEASNKLPESQVTRGDITAFPEVVRNFDPTPIPRKDGSSYREWRVELPDAAGRMRQIVFVDKPMDGDQPRHVVSTYVQEPKRPGSRAQLSKRKTDWSPESPGKWSDTRAGDTQPGVLHRAGQDQPVDPSIAAAQQATKDGLRRSAEVADTPEQRAAYQALADDPGKLLPTGELDASGRPILRTAADLLAEADAHQIVADEETRGISAAITCFLRG</sequence>
<dbReference type="RefSeq" id="WP_052473445.1">
    <property type="nucleotide sequence ID" value="NZ_AP012547.1"/>
</dbReference>
<protein>
    <submittedName>
        <fullName evidence="2">Uncharacterized protein</fullName>
    </submittedName>
</protein>
<proteinExistence type="predicted"/>
<dbReference type="STRING" id="1223802.SUTH_01590"/>
<reference evidence="2 3" key="1">
    <citation type="journal article" date="2014" name="Syst. Appl. Microbiol.">
        <title>Complete genomes of freshwater sulfur oxidizers Sulfuricella denitrificans skB26 and Sulfuritalea hydrogenivorans sk43H: genetic insights into the sulfur oxidation pathway of betaproteobacteria.</title>
        <authorList>
            <person name="Watanabe T."/>
            <person name="Kojima H."/>
            <person name="Fukui M."/>
        </authorList>
    </citation>
    <scope>NUCLEOTIDE SEQUENCE [LARGE SCALE GENOMIC DNA]</scope>
    <source>
        <strain evidence="2">DSM22779</strain>
    </source>
</reference>
<dbReference type="Proteomes" id="UP000031637">
    <property type="component" value="Chromosome"/>
</dbReference>
<keyword evidence="3" id="KW-1185">Reference proteome</keyword>
<accession>W0SHL5</accession>
<dbReference type="HOGENOM" id="CLU_375488_0_0_4"/>
<evidence type="ECO:0000313" key="3">
    <source>
        <dbReference type="Proteomes" id="UP000031637"/>
    </source>
</evidence>
<organism evidence="2 3">
    <name type="scientific">Sulfuritalea hydrogenivorans sk43H</name>
    <dbReference type="NCBI Taxonomy" id="1223802"/>
    <lineage>
        <taxon>Bacteria</taxon>
        <taxon>Pseudomonadati</taxon>
        <taxon>Pseudomonadota</taxon>
        <taxon>Betaproteobacteria</taxon>
        <taxon>Nitrosomonadales</taxon>
        <taxon>Sterolibacteriaceae</taxon>
        <taxon>Sulfuritalea</taxon>
    </lineage>
</organism>
<dbReference type="OrthoDB" id="8019720at2"/>
<dbReference type="AlphaFoldDB" id="W0SHL5"/>
<feature type="region of interest" description="Disordered" evidence="1">
    <location>
        <begin position="587"/>
        <end position="651"/>
    </location>
</feature>
<evidence type="ECO:0000256" key="1">
    <source>
        <dbReference type="SAM" id="MobiDB-lite"/>
    </source>
</evidence>
<evidence type="ECO:0000313" key="2">
    <source>
        <dbReference type="EMBL" id="BAO29383.1"/>
    </source>
</evidence>